<evidence type="ECO:0000256" key="1">
    <source>
        <dbReference type="ARBA" id="ARBA00006817"/>
    </source>
</evidence>
<dbReference type="EMBL" id="JBHSMI010000013">
    <property type="protein sequence ID" value="MFC5402575.1"/>
    <property type="molecule type" value="Genomic_DNA"/>
</dbReference>
<accession>A0ABW0HQT8</accession>
<feature type="domain" description="Activator of Hsp90 ATPase homologue 1/2-like C-terminal" evidence="2">
    <location>
        <begin position="14"/>
        <end position="142"/>
    </location>
</feature>
<dbReference type="InterPro" id="IPR013538">
    <property type="entry name" value="ASHA1/2-like_C"/>
</dbReference>
<evidence type="ECO:0000313" key="3">
    <source>
        <dbReference type="EMBL" id="MFC5402575.1"/>
    </source>
</evidence>
<proteinExistence type="inferred from homology"/>
<evidence type="ECO:0000313" key="4">
    <source>
        <dbReference type="Proteomes" id="UP001596113"/>
    </source>
</evidence>
<dbReference type="Pfam" id="PF08327">
    <property type="entry name" value="AHSA1"/>
    <property type="match status" value="1"/>
</dbReference>
<dbReference type="SUPFAM" id="SSF55961">
    <property type="entry name" value="Bet v1-like"/>
    <property type="match status" value="1"/>
</dbReference>
<name>A0ABW0HQT8_9BACL</name>
<keyword evidence="4" id="KW-1185">Reference proteome</keyword>
<evidence type="ECO:0000259" key="2">
    <source>
        <dbReference type="Pfam" id="PF08327"/>
    </source>
</evidence>
<reference evidence="4" key="1">
    <citation type="journal article" date="2019" name="Int. J. Syst. Evol. Microbiol.">
        <title>The Global Catalogue of Microorganisms (GCM) 10K type strain sequencing project: providing services to taxonomists for standard genome sequencing and annotation.</title>
        <authorList>
            <consortium name="The Broad Institute Genomics Platform"/>
            <consortium name="The Broad Institute Genome Sequencing Center for Infectious Disease"/>
            <person name="Wu L."/>
            <person name="Ma J."/>
        </authorList>
    </citation>
    <scope>NUCLEOTIDE SEQUENCE [LARGE SCALE GENOMIC DNA]</scope>
    <source>
        <strain evidence="4">CGMCC 1.18575</strain>
    </source>
</reference>
<gene>
    <name evidence="3" type="ORF">ACFPOF_07470</name>
</gene>
<dbReference type="Proteomes" id="UP001596113">
    <property type="component" value="Unassembled WGS sequence"/>
</dbReference>
<dbReference type="InterPro" id="IPR023393">
    <property type="entry name" value="START-like_dom_sf"/>
</dbReference>
<protein>
    <submittedName>
        <fullName evidence="3">SRPBCC domain-containing protein</fullName>
    </submittedName>
</protein>
<comment type="caution">
    <text evidence="3">The sequence shown here is derived from an EMBL/GenBank/DDBJ whole genome shotgun (WGS) entry which is preliminary data.</text>
</comment>
<sequence>MKPDLKYVVYIGGTPEDVWNVFLKPEATKAIFFGCELRTTFEVGAPYQYVGPGTDGEETVHVYGEVLAYEPNKLMSFTEHAGPSYRANHAEFQTRMTLTFETVGKCTKLTLVNDQWPDDHPSYESTQESWPMILSSIKSYVETGKTLDFGW</sequence>
<dbReference type="RefSeq" id="WP_378131146.1">
    <property type="nucleotide sequence ID" value="NZ_JBHSMI010000013.1"/>
</dbReference>
<comment type="similarity">
    <text evidence="1">Belongs to the AHA1 family.</text>
</comment>
<organism evidence="3 4">
    <name type="scientific">Cohnella soli</name>
    <dbReference type="NCBI Taxonomy" id="425005"/>
    <lineage>
        <taxon>Bacteria</taxon>
        <taxon>Bacillati</taxon>
        <taxon>Bacillota</taxon>
        <taxon>Bacilli</taxon>
        <taxon>Bacillales</taxon>
        <taxon>Paenibacillaceae</taxon>
        <taxon>Cohnella</taxon>
    </lineage>
</organism>
<dbReference type="Gene3D" id="3.30.530.20">
    <property type="match status" value="1"/>
</dbReference>